<evidence type="ECO:0000256" key="1">
    <source>
        <dbReference type="ARBA" id="ARBA00005125"/>
    </source>
</evidence>
<evidence type="ECO:0000313" key="5">
    <source>
        <dbReference type="Proteomes" id="UP000218890"/>
    </source>
</evidence>
<dbReference type="EMBL" id="AP017372">
    <property type="protein sequence ID" value="BAU57095.1"/>
    <property type="molecule type" value="Genomic_DNA"/>
</dbReference>
<evidence type="ECO:0000259" key="3">
    <source>
        <dbReference type="Pfam" id="PF01370"/>
    </source>
</evidence>
<reference evidence="4" key="1">
    <citation type="submission" date="2016-02" db="EMBL/GenBank/DDBJ databases">
        <title>Halorhodospira halochloris DSM-1059 complete genome, version 2.</title>
        <authorList>
            <person name="Tsukatani Y."/>
        </authorList>
    </citation>
    <scope>NUCLEOTIDE SEQUENCE</scope>
    <source>
        <strain evidence="4">DSM 1059</strain>
    </source>
</reference>
<evidence type="ECO:0000256" key="2">
    <source>
        <dbReference type="ARBA" id="ARBA00007637"/>
    </source>
</evidence>
<name>A0A0X8X7Q6_HALHR</name>
<protein>
    <submittedName>
        <fullName evidence="4">NAD-dependent epimerase/dehydratase</fullName>
    </submittedName>
</protein>
<proteinExistence type="inferred from homology"/>
<sequence length="294" mass="32941">MRLVVFGAAGFLGSHVADQLSEEGHTVVLYDKRPSPYRRPDQEEWLGDILDQDQVELATSGCDVIYNFAALADLNAAMTAPVDTVQKNILGNCIVLEAARKNKVRRYIYASTVYVNSRHGGFYRCSKQAAEQYVEQYQSSYDLDFTILRYGSLYGPRSDSTNGLYRIVANALKEGTVRYHGSPGAMREYIHVEDAARASVEALGESFRNQSFVLTGQEPMSVLDMHKMLAEVLGLPCELNATPDHEQGHYVRTPYAYQPRRGFKYIPPQHVDLGQGLVELAHEVATKERLNDDP</sequence>
<feature type="domain" description="NAD-dependent epimerase/dehydratase" evidence="3">
    <location>
        <begin position="4"/>
        <end position="205"/>
    </location>
</feature>
<accession>A0A0X8X7Q6</accession>
<keyword evidence="5" id="KW-1185">Reference proteome</keyword>
<comment type="similarity">
    <text evidence="2">Belongs to the NAD(P)-dependent epimerase/dehydratase family.</text>
</comment>
<dbReference type="PANTHER" id="PTHR43000">
    <property type="entry name" value="DTDP-D-GLUCOSE 4,6-DEHYDRATASE-RELATED"/>
    <property type="match status" value="1"/>
</dbReference>
<dbReference type="CDD" id="cd08946">
    <property type="entry name" value="SDR_e"/>
    <property type="match status" value="1"/>
</dbReference>
<evidence type="ECO:0000313" key="4">
    <source>
        <dbReference type="EMBL" id="BAU57095.1"/>
    </source>
</evidence>
<dbReference type="KEGG" id="hhk:HH1059_04250"/>
<dbReference type="Gene3D" id="3.40.50.720">
    <property type="entry name" value="NAD(P)-binding Rossmann-like Domain"/>
    <property type="match status" value="1"/>
</dbReference>
<dbReference type="SUPFAM" id="SSF51735">
    <property type="entry name" value="NAD(P)-binding Rossmann-fold domains"/>
    <property type="match status" value="1"/>
</dbReference>
<dbReference type="RefSeq" id="WP_096407728.1">
    <property type="nucleotide sequence ID" value="NZ_AP017372.2"/>
</dbReference>
<dbReference type="Pfam" id="PF01370">
    <property type="entry name" value="Epimerase"/>
    <property type="match status" value="1"/>
</dbReference>
<dbReference type="OrthoDB" id="9803010at2"/>
<dbReference type="AlphaFoldDB" id="A0A0X8X7Q6"/>
<dbReference type="InterPro" id="IPR036291">
    <property type="entry name" value="NAD(P)-bd_dom_sf"/>
</dbReference>
<dbReference type="Proteomes" id="UP000218890">
    <property type="component" value="Chromosome"/>
</dbReference>
<gene>
    <name evidence="4" type="ORF">HH1059_04250</name>
</gene>
<organism evidence="4 5">
    <name type="scientific">Halorhodospira halochloris</name>
    <name type="common">Ectothiorhodospira halochloris</name>
    <dbReference type="NCBI Taxonomy" id="1052"/>
    <lineage>
        <taxon>Bacteria</taxon>
        <taxon>Pseudomonadati</taxon>
        <taxon>Pseudomonadota</taxon>
        <taxon>Gammaproteobacteria</taxon>
        <taxon>Chromatiales</taxon>
        <taxon>Ectothiorhodospiraceae</taxon>
        <taxon>Halorhodospira</taxon>
    </lineage>
</organism>
<comment type="pathway">
    <text evidence="1">Bacterial outer membrane biogenesis; LPS O-antigen biosynthesis.</text>
</comment>
<dbReference type="InterPro" id="IPR001509">
    <property type="entry name" value="Epimerase_deHydtase"/>
</dbReference>